<reference evidence="1" key="1">
    <citation type="journal article" date="2014" name="Front. Microbiol.">
        <title>High frequency of phylogenetically diverse reductive dehalogenase-homologous genes in deep subseafloor sedimentary metagenomes.</title>
        <authorList>
            <person name="Kawai M."/>
            <person name="Futagami T."/>
            <person name="Toyoda A."/>
            <person name="Takaki Y."/>
            <person name="Nishi S."/>
            <person name="Hori S."/>
            <person name="Arai W."/>
            <person name="Tsubouchi T."/>
            <person name="Morono Y."/>
            <person name="Uchiyama I."/>
            <person name="Ito T."/>
            <person name="Fujiyama A."/>
            <person name="Inagaki F."/>
            <person name="Takami H."/>
        </authorList>
    </citation>
    <scope>NUCLEOTIDE SEQUENCE</scope>
    <source>
        <strain evidence="1">Expedition CK06-06</strain>
    </source>
</reference>
<dbReference type="EMBL" id="BARU01048676">
    <property type="protein sequence ID" value="GAH98312.1"/>
    <property type="molecule type" value="Genomic_DNA"/>
</dbReference>
<comment type="caution">
    <text evidence="1">The sequence shown here is derived from an EMBL/GenBank/DDBJ whole genome shotgun (WGS) entry which is preliminary data.</text>
</comment>
<gene>
    <name evidence="1" type="ORF">S03H2_72195</name>
</gene>
<organism evidence="1">
    <name type="scientific">marine sediment metagenome</name>
    <dbReference type="NCBI Taxonomy" id="412755"/>
    <lineage>
        <taxon>unclassified sequences</taxon>
        <taxon>metagenomes</taxon>
        <taxon>ecological metagenomes</taxon>
    </lineage>
</organism>
<feature type="non-terminal residue" evidence="1">
    <location>
        <position position="68"/>
    </location>
</feature>
<protein>
    <submittedName>
        <fullName evidence="1">Uncharacterized protein</fullName>
    </submittedName>
</protein>
<name>X1JW13_9ZZZZ</name>
<feature type="non-terminal residue" evidence="1">
    <location>
        <position position="1"/>
    </location>
</feature>
<proteinExistence type="predicted"/>
<sequence length="68" mass="7432">NFSLDSFNGETLSSGGNVPSLGMKFNVETGGYWIIGEDDITVLATYLSVDKSEVEIRYSIIAKNKINL</sequence>
<evidence type="ECO:0000313" key="1">
    <source>
        <dbReference type="EMBL" id="GAH98312.1"/>
    </source>
</evidence>
<dbReference type="AlphaFoldDB" id="X1JW13"/>
<accession>X1JW13</accession>